<reference evidence="10" key="1">
    <citation type="submission" date="2022-12" db="EMBL/GenBank/DDBJ databases">
        <title>Chromosome-level genome assembly of the bean flower thrips Megalurothrips usitatus.</title>
        <authorList>
            <person name="Ma L."/>
            <person name="Liu Q."/>
            <person name="Li H."/>
            <person name="Cai W."/>
        </authorList>
    </citation>
    <scope>NUCLEOTIDE SEQUENCE</scope>
    <source>
        <strain evidence="10">Cailab_2022a</strain>
    </source>
</reference>
<comment type="catalytic activity">
    <reaction evidence="8">
        <text>DNA(n) + a 2'-deoxyribonucleoside 5'-triphosphate = DNA(n+1) + diphosphate</text>
        <dbReference type="Rhea" id="RHEA:22508"/>
        <dbReference type="Rhea" id="RHEA-COMP:17339"/>
        <dbReference type="Rhea" id="RHEA-COMP:17340"/>
        <dbReference type="ChEBI" id="CHEBI:33019"/>
        <dbReference type="ChEBI" id="CHEBI:61560"/>
        <dbReference type="ChEBI" id="CHEBI:173112"/>
        <dbReference type="EC" id="2.7.7.7"/>
    </reaction>
</comment>
<dbReference type="Gene3D" id="3.40.960.10">
    <property type="entry name" value="VSR Endonuclease"/>
    <property type="match status" value="1"/>
</dbReference>
<evidence type="ECO:0000256" key="7">
    <source>
        <dbReference type="ARBA" id="ARBA00023125"/>
    </source>
</evidence>
<evidence type="ECO:0000256" key="4">
    <source>
        <dbReference type="ARBA" id="ARBA00022695"/>
    </source>
</evidence>
<dbReference type="Proteomes" id="UP001075354">
    <property type="component" value="Chromosome 10"/>
</dbReference>
<dbReference type="GO" id="GO:0003887">
    <property type="term" value="F:DNA-directed DNA polymerase activity"/>
    <property type="evidence" value="ECO:0007669"/>
    <property type="project" value="UniProtKB-KW"/>
</dbReference>
<feature type="domain" description="DNA-directed DNA polymerase family B mitochondria/virus" evidence="9">
    <location>
        <begin position="221"/>
        <end position="469"/>
    </location>
</feature>
<dbReference type="GO" id="GO:0003677">
    <property type="term" value="F:DNA binding"/>
    <property type="evidence" value="ECO:0007669"/>
    <property type="project" value="UniProtKB-KW"/>
</dbReference>
<accession>A0AAV7XDV3</accession>
<evidence type="ECO:0000256" key="8">
    <source>
        <dbReference type="ARBA" id="ARBA00049244"/>
    </source>
</evidence>
<keyword evidence="6" id="KW-0239">DNA-directed DNA polymerase</keyword>
<evidence type="ECO:0000256" key="3">
    <source>
        <dbReference type="ARBA" id="ARBA00022679"/>
    </source>
</evidence>
<dbReference type="GO" id="GO:0006260">
    <property type="term" value="P:DNA replication"/>
    <property type="evidence" value="ECO:0007669"/>
    <property type="project" value="UniProtKB-KW"/>
</dbReference>
<evidence type="ECO:0000256" key="5">
    <source>
        <dbReference type="ARBA" id="ARBA00022705"/>
    </source>
</evidence>
<dbReference type="InterPro" id="IPR043502">
    <property type="entry name" value="DNA/RNA_pol_sf"/>
</dbReference>
<dbReference type="PANTHER" id="PTHR33568">
    <property type="entry name" value="DNA POLYMERASE"/>
    <property type="match status" value="1"/>
</dbReference>
<keyword evidence="5" id="KW-0235">DNA replication</keyword>
<evidence type="ECO:0000313" key="11">
    <source>
        <dbReference type="Proteomes" id="UP001075354"/>
    </source>
</evidence>
<dbReference type="AlphaFoldDB" id="A0AAV7XDV3"/>
<evidence type="ECO:0000313" key="10">
    <source>
        <dbReference type="EMBL" id="KAJ1523104.1"/>
    </source>
</evidence>
<dbReference type="InterPro" id="IPR023211">
    <property type="entry name" value="DNA_pol_palm_dom_sf"/>
</dbReference>
<dbReference type="EMBL" id="JAPTSV010000010">
    <property type="protein sequence ID" value="KAJ1523104.1"/>
    <property type="molecule type" value="Genomic_DNA"/>
</dbReference>
<evidence type="ECO:0000259" key="9">
    <source>
        <dbReference type="Pfam" id="PF03175"/>
    </source>
</evidence>
<gene>
    <name evidence="10" type="ORF">ONE63_000997</name>
</gene>
<dbReference type="PANTHER" id="PTHR33568:SF3">
    <property type="entry name" value="DNA-DIRECTED DNA POLYMERASE"/>
    <property type="match status" value="1"/>
</dbReference>
<comment type="similarity">
    <text evidence="1">Belongs to the DNA polymerase type-B family.</text>
</comment>
<keyword evidence="7" id="KW-0238">DNA-binding</keyword>
<dbReference type="GO" id="GO:0000166">
    <property type="term" value="F:nucleotide binding"/>
    <property type="evidence" value="ECO:0007669"/>
    <property type="project" value="InterPro"/>
</dbReference>
<dbReference type="Gene3D" id="1.10.287.690">
    <property type="entry name" value="Helix hairpin bin"/>
    <property type="match status" value="1"/>
</dbReference>
<dbReference type="EC" id="2.7.7.7" evidence="2"/>
<dbReference type="Gene3D" id="3.90.1600.10">
    <property type="entry name" value="Palm domain of DNA polymerase"/>
    <property type="match status" value="1"/>
</dbReference>
<evidence type="ECO:0000256" key="6">
    <source>
        <dbReference type="ARBA" id="ARBA00022932"/>
    </source>
</evidence>
<name>A0AAV7XDV3_9NEOP</name>
<sequence length="704" mass="80856">MRIYYDIETTQSDQFDDRDNWMEHKPNLLICQQVCDDCEHVDTAEHVCVNCGEREHIFDSLDHMQLYTLGIVPRGGYRGRDKQSFMALKWLDYEQHKLGDKGKIITAENGREVRVMGRPVDGYTEITHEDGSTIKTIYQFHGCFFHHCRKCFPNLNVRERLQSGQVGDPYEQTKRITSLFRSSGYKVKEIWECDFVYECNHNPTYKAYYAHNTTKRSPPLKVRDALCGGRTSALRSYKKADLSKGEKIKFYDVCSEYPFCNFKSPYPFGHPEIFLEDDPNTPKPDEWNGVIKATVLPPQDLFLPVLPYKCCSKLMFPLCRSCAENQIQDECTHDEDQRTLTGTWCANELQLAVKKNYRLMKVHEVYQYPGVKVYDHDTKTDGLFSSYVRENMALKIEASGWPSHVKTDAQKDQYIQDIYDRDGIVIRMDRVEKNPGKRFLAKLILNSFWGKMGEKTLRSQTVFVFDYGELISLCQDSTITINSILPIGEDCLQINFIPVEDMEDSLKTTSLIHAAFTTAHGRLLLYKYLDVVGERALYHDTDSVCFLSVPGEPEPQLGQYLGDLTDQLADDYGENSFCTEFVSSGAKSYSFRVAVGGDLNNIKTVIKVRGISINSSCTDTVTFDRLKEMVFETQEHTTIQIPTQIARLPGWRIVSRPSSKKWQVCLNKRRCVCDGKTVPFGFTGTLLDDEDYSFLQTLDDLENS</sequence>
<keyword evidence="11" id="KW-1185">Reference proteome</keyword>
<keyword evidence="3" id="KW-0808">Transferase</keyword>
<dbReference type="Pfam" id="PF03175">
    <property type="entry name" value="DNA_pol_B_2"/>
    <property type="match status" value="1"/>
</dbReference>
<evidence type="ECO:0000256" key="1">
    <source>
        <dbReference type="ARBA" id="ARBA00005755"/>
    </source>
</evidence>
<organism evidence="10 11">
    <name type="scientific">Megalurothrips usitatus</name>
    <name type="common">bean blossom thrips</name>
    <dbReference type="NCBI Taxonomy" id="439358"/>
    <lineage>
        <taxon>Eukaryota</taxon>
        <taxon>Metazoa</taxon>
        <taxon>Ecdysozoa</taxon>
        <taxon>Arthropoda</taxon>
        <taxon>Hexapoda</taxon>
        <taxon>Insecta</taxon>
        <taxon>Pterygota</taxon>
        <taxon>Neoptera</taxon>
        <taxon>Paraneoptera</taxon>
        <taxon>Thysanoptera</taxon>
        <taxon>Terebrantia</taxon>
        <taxon>Thripoidea</taxon>
        <taxon>Thripidae</taxon>
        <taxon>Megalurothrips</taxon>
    </lineage>
</organism>
<comment type="caution">
    <text evidence="10">The sequence shown here is derived from an EMBL/GenBank/DDBJ whole genome shotgun (WGS) entry which is preliminary data.</text>
</comment>
<dbReference type="SUPFAM" id="SSF56672">
    <property type="entry name" value="DNA/RNA polymerases"/>
    <property type="match status" value="1"/>
</dbReference>
<evidence type="ECO:0000256" key="2">
    <source>
        <dbReference type="ARBA" id="ARBA00012417"/>
    </source>
</evidence>
<protein>
    <recommendedName>
        <fullName evidence="2">DNA-directed DNA polymerase</fullName>
        <ecNumber evidence="2">2.7.7.7</ecNumber>
    </recommendedName>
</protein>
<dbReference type="InterPro" id="IPR004868">
    <property type="entry name" value="DNA-dir_DNA_pol_B_mt/vir"/>
</dbReference>
<proteinExistence type="inferred from homology"/>
<keyword evidence="4" id="KW-0548">Nucleotidyltransferase</keyword>